<sequence length="124" mass="13167">MRIADPSGLAMNVKAANNASGNGLCSGFRWIVMGIRREIVLIHRRLENIRLTALELYNIIIGVNNTPLSQALMGGASVPGCTEERGPGIHVEDIMISSAASCTALAEAFAYPAGVMVEDDLRAV</sequence>
<protein>
    <submittedName>
        <fullName evidence="1">Uncharacterized protein</fullName>
    </submittedName>
</protein>
<reference evidence="1" key="1">
    <citation type="submission" date="2016-07" db="EMBL/GenBank/DDBJ databases">
        <title>Genomics reveals synergistic degradation of pyrene by five bacteria in a mangrove sediment-derived bacterial consortium.</title>
        <authorList>
            <person name="Wanapaisan P."/>
            <person name="Vejarano F."/>
            <person name="Chakraborty J."/>
            <person name="Shintani M."/>
            <person name="Muangchinda C."/>
            <person name="Laothamteep N."/>
            <person name="Suzuki-Minakuchi C."/>
            <person name="Inoue K."/>
            <person name="Nojiri H."/>
            <person name="Pinyakong O."/>
        </authorList>
    </citation>
    <scope>NUCLEOTIDE SEQUENCE</scope>
    <source>
        <strain evidence="1">PW1</strain>
    </source>
</reference>
<dbReference type="EMBL" id="LC171366">
    <property type="protein sequence ID" value="BBA73723.1"/>
    <property type="molecule type" value="Genomic_DNA"/>
</dbReference>
<name>A0A292GL61_9HYPH</name>
<proteinExistence type="predicted"/>
<accession>A0A292GL61</accession>
<organism evidence="1">
    <name type="scientific">Ochrobactrum sp. PW1</name>
    <dbReference type="NCBI Taxonomy" id="1882222"/>
    <lineage>
        <taxon>Bacteria</taxon>
        <taxon>Pseudomonadati</taxon>
        <taxon>Pseudomonadota</taxon>
        <taxon>Alphaproteobacteria</taxon>
        <taxon>Hyphomicrobiales</taxon>
        <taxon>Brucellaceae</taxon>
        <taxon>Brucella/Ochrobactrum group</taxon>
        <taxon>Ochrobactrum</taxon>
    </lineage>
</organism>
<dbReference type="AlphaFoldDB" id="A0A292GL61"/>
<evidence type="ECO:0000313" key="1">
    <source>
        <dbReference type="EMBL" id="BBA73723.1"/>
    </source>
</evidence>